<dbReference type="SMART" id="SM00388">
    <property type="entry name" value="HisKA"/>
    <property type="match status" value="1"/>
</dbReference>
<keyword evidence="9" id="KW-0902">Two-component regulatory system</keyword>
<dbReference type="InterPro" id="IPR036097">
    <property type="entry name" value="HisK_dim/P_sf"/>
</dbReference>
<dbReference type="Pfam" id="PF02518">
    <property type="entry name" value="HATPase_c"/>
    <property type="match status" value="1"/>
</dbReference>
<dbReference type="PROSITE" id="PS50109">
    <property type="entry name" value="HIS_KIN"/>
    <property type="match status" value="1"/>
</dbReference>
<evidence type="ECO:0000256" key="7">
    <source>
        <dbReference type="ARBA" id="ARBA00022777"/>
    </source>
</evidence>
<keyword evidence="6" id="KW-0812">Transmembrane</keyword>
<dbReference type="EC" id="2.7.13.3" evidence="3"/>
<evidence type="ECO:0000313" key="13">
    <source>
        <dbReference type="Proteomes" id="UP000313066"/>
    </source>
</evidence>
<dbReference type="Pfam" id="PF00512">
    <property type="entry name" value="HisKA"/>
    <property type="match status" value="1"/>
</dbReference>
<comment type="caution">
    <text evidence="12">The sequence shown here is derived from an EMBL/GenBank/DDBJ whole genome shotgun (WGS) entry which is preliminary data.</text>
</comment>
<keyword evidence="4" id="KW-0597">Phosphoprotein</keyword>
<dbReference type="InterPro" id="IPR050428">
    <property type="entry name" value="TCS_sensor_his_kinase"/>
</dbReference>
<dbReference type="SUPFAM" id="SSF47384">
    <property type="entry name" value="Homodimeric domain of signal transducing histidine kinase"/>
    <property type="match status" value="1"/>
</dbReference>
<keyword evidence="5" id="KW-0808">Transferase</keyword>
<dbReference type="Proteomes" id="UP000313066">
    <property type="component" value="Unassembled WGS sequence"/>
</dbReference>
<evidence type="ECO:0000256" key="4">
    <source>
        <dbReference type="ARBA" id="ARBA00022553"/>
    </source>
</evidence>
<evidence type="ECO:0000256" key="2">
    <source>
        <dbReference type="ARBA" id="ARBA00004236"/>
    </source>
</evidence>
<sequence length="314" mass="34386">MGLRARLSDSMTSALTSALLVRVGWLAHRLVRPEPVLVERFRRRLDEINSGDGSGRIQKPEHRTGMAPLAEGINAALDHAARCSRFASDVSHELRGPLTALRVRFEEAQLHIPETELDELLREGLRDIDRLESIIDDLLTSCRLRAGISITRPRPVDVSEVVKEDVSRQSGPVPVLLRLQPGVYVNGVPTQLGRILLNLLSNAQRHARRSIVVTVRRDRDIAEMAVDDDGDGVPPADRERLFERFFRSEKSLRVDPHGAGLGLAICREIASAHGGTIHIEDSAAGGARFVVRLPAIDPVRRDVPVLAAAGSGSA</sequence>
<proteinExistence type="predicted"/>
<evidence type="ECO:0000259" key="11">
    <source>
        <dbReference type="PROSITE" id="PS50109"/>
    </source>
</evidence>
<dbReference type="CDD" id="cd00075">
    <property type="entry name" value="HATPase"/>
    <property type="match status" value="1"/>
</dbReference>
<comment type="catalytic activity">
    <reaction evidence="1">
        <text>ATP + protein L-histidine = ADP + protein N-phospho-L-histidine.</text>
        <dbReference type="EC" id="2.7.13.3"/>
    </reaction>
</comment>
<organism evidence="12 13">
    <name type="scientific">Microbispora catharanthi</name>
    <dbReference type="NCBI Taxonomy" id="1712871"/>
    <lineage>
        <taxon>Bacteria</taxon>
        <taxon>Bacillati</taxon>
        <taxon>Actinomycetota</taxon>
        <taxon>Actinomycetes</taxon>
        <taxon>Streptosporangiales</taxon>
        <taxon>Streptosporangiaceae</taxon>
        <taxon>Microbispora</taxon>
    </lineage>
</organism>
<accession>A0A5N6C420</accession>
<evidence type="ECO:0000256" key="10">
    <source>
        <dbReference type="ARBA" id="ARBA00023136"/>
    </source>
</evidence>
<protein>
    <recommendedName>
        <fullName evidence="3">histidine kinase</fullName>
        <ecNumber evidence="3">2.7.13.3</ecNumber>
    </recommendedName>
</protein>
<dbReference type="SUPFAM" id="SSF55874">
    <property type="entry name" value="ATPase domain of HSP90 chaperone/DNA topoisomerase II/histidine kinase"/>
    <property type="match status" value="1"/>
</dbReference>
<reference evidence="12 13" key="1">
    <citation type="submission" date="2019-10" db="EMBL/GenBank/DDBJ databases">
        <title>Nonomuraea sp. nov., isolated from Phyllanthus amarus.</title>
        <authorList>
            <person name="Klykleung N."/>
            <person name="Tanasupawat S."/>
        </authorList>
    </citation>
    <scope>NUCLEOTIDE SEQUENCE [LARGE SCALE GENOMIC DNA]</scope>
    <source>
        <strain evidence="12 13">CR1-09</strain>
    </source>
</reference>
<evidence type="ECO:0000313" key="12">
    <source>
        <dbReference type="EMBL" id="KAB8187210.1"/>
    </source>
</evidence>
<evidence type="ECO:0000256" key="5">
    <source>
        <dbReference type="ARBA" id="ARBA00022679"/>
    </source>
</evidence>
<evidence type="ECO:0000256" key="6">
    <source>
        <dbReference type="ARBA" id="ARBA00022692"/>
    </source>
</evidence>
<keyword evidence="10" id="KW-0472">Membrane</keyword>
<keyword evidence="8" id="KW-1133">Transmembrane helix</keyword>
<dbReference type="Gene3D" id="3.30.565.10">
    <property type="entry name" value="Histidine kinase-like ATPase, C-terminal domain"/>
    <property type="match status" value="1"/>
</dbReference>
<dbReference type="PRINTS" id="PR00344">
    <property type="entry name" value="BCTRLSENSOR"/>
</dbReference>
<evidence type="ECO:0000256" key="1">
    <source>
        <dbReference type="ARBA" id="ARBA00000085"/>
    </source>
</evidence>
<evidence type="ECO:0000256" key="9">
    <source>
        <dbReference type="ARBA" id="ARBA00023012"/>
    </source>
</evidence>
<dbReference type="InterPro" id="IPR005467">
    <property type="entry name" value="His_kinase_dom"/>
</dbReference>
<dbReference type="InterPro" id="IPR003594">
    <property type="entry name" value="HATPase_dom"/>
</dbReference>
<dbReference type="GO" id="GO:0005886">
    <property type="term" value="C:plasma membrane"/>
    <property type="evidence" value="ECO:0007669"/>
    <property type="project" value="UniProtKB-SubCell"/>
</dbReference>
<dbReference type="SMART" id="SM00387">
    <property type="entry name" value="HATPase_c"/>
    <property type="match status" value="1"/>
</dbReference>
<evidence type="ECO:0000256" key="8">
    <source>
        <dbReference type="ARBA" id="ARBA00022989"/>
    </source>
</evidence>
<dbReference type="InterPro" id="IPR004358">
    <property type="entry name" value="Sig_transdc_His_kin-like_C"/>
</dbReference>
<dbReference type="CDD" id="cd00082">
    <property type="entry name" value="HisKA"/>
    <property type="match status" value="1"/>
</dbReference>
<dbReference type="RefSeq" id="WP_139572995.1">
    <property type="nucleotide sequence ID" value="NZ_VDMA02000002.1"/>
</dbReference>
<dbReference type="InterPro" id="IPR036890">
    <property type="entry name" value="HATPase_C_sf"/>
</dbReference>
<dbReference type="PANTHER" id="PTHR45436:SF5">
    <property type="entry name" value="SENSOR HISTIDINE KINASE TRCS"/>
    <property type="match status" value="1"/>
</dbReference>
<dbReference type="Gene3D" id="1.10.287.130">
    <property type="match status" value="1"/>
</dbReference>
<keyword evidence="7" id="KW-0418">Kinase</keyword>
<keyword evidence="13" id="KW-1185">Reference proteome</keyword>
<dbReference type="AlphaFoldDB" id="A0A5N6C420"/>
<name>A0A5N6C420_9ACTN</name>
<dbReference type="PANTHER" id="PTHR45436">
    <property type="entry name" value="SENSOR HISTIDINE KINASE YKOH"/>
    <property type="match status" value="1"/>
</dbReference>
<comment type="subcellular location">
    <subcellularLocation>
        <location evidence="2">Cell membrane</location>
    </subcellularLocation>
</comment>
<dbReference type="EMBL" id="VDMA02000002">
    <property type="protein sequence ID" value="KAB8187210.1"/>
    <property type="molecule type" value="Genomic_DNA"/>
</dbReference>
<dbReference type="GO" id="GO:0000155">
    <property type="term" value="F:phosphorelay sensor kinase activity"/>
    <property type="evidence" value="ECO:0007669"/>
    <property type="project" value="InterPro"/>
</dbReference>
<feature type="domain" description="Histidine kinase" evidence="11">
    <location>
        <begin position="89"/>
        <end position="297"/>
    </location>
</feature>
<gene>
    <name evidence="12" type="ORF">FH610_004605</name>
</gene>
<dbReference type="InterPro" id="IPR003661">
    <property type="entry name" value="HisK_dim/P_dom"/>
</dbReference>
<evidence type="ECO:0000256" key="3">
    <source>
        <dbReference type="ARBA" id="ARBA00012438"/>
    </source>
</evidence>